<keyword evidence="5" id="KW-1185">Reference proteome</keyword>
<accession>A0A518EQP3</accession>
<comment type="similarity">
    <text evidence="1 3">Belongs to the short-chain dehydrogenases/reductases (SDR) family.</text>
</comment>
<dbReference type="InterPro" id="IPR036291">
    <property type="entry name" value="NAD(P)-bd_dom_sf"/>
</dbReference>
<evidence type="ECO:0000313" key="4">
    <source>
        <dbReference type="EMBL" id="QDV06410.1"/>
    </source>
</evidence>
<dbReference type="PRINTS" id="PR00080">
    <property type="entry name" value="SDRFAMILY"/>
</dbReference>
<evidence type="ECO:0000256" key="3">
    <source>
        <dbReference type="RuleBase" id="RU000363"/>
    </source>
</evidence>
<dbReference type="EMBL" id="CP036434">
    <property type="protein sequence ID" value="QDV06410.1"/>
    <property type="molecule type" value="Genomic_DNA"/>
</dbReference>
<dbReference type="PANTHER" id="PTHR44169">
    <property type="entry name" value="NADPH-DEPENDENT 1-ACYLDIHYDROXYACETONE PHOSPHATE REDUCTASE"/>
    <property type="match status" value="1"/>
</dbReference>
<reference evidence="4 5" key="1">
    <citation type="submission" date="2019-02" db="EMBL/GenBank/DDBJ databases">
        <title>Deep-cultivation of Planctomycetes and their phenomic and genomic characterization uncovers novel biology.</title>
        <authorList>
            <person name="Wiegand S."/>
            <person name="Jogler M."/>
            <person name="Boedeker C."/>
            <person name="Pinto D."/>
            <person name="Vollmers J."/>
            <person name="Rivas-Marin E."/>
            <person name="Kohn T."/>
            <person name="Peeters S.H."/>
            <person name="Heuer A."/>
            <person name="Rast P."/>
            <person name="Oberbeckmann S."/>
            <person name="Bunk B."/>
            <person name="Jeske O."/>
            <person name="Meyerdierks A."/>
            <person name="Storesund J.E."/>
            <person name="Kallscheuer N."/>
            <person name="Luecker S."/>
            <person name="Lage O.M."/>
            <person name="Pohl T."/>
            <person name="Merkel B.J."/>
            <person name="Hornburger P."/>
            <person name="Mueller R.-W."/>
            <person name="Bruemmer F."/>
            <person name="Labrenz M."/>
            <person name="Spormann A.M."/>
            <person name="Op den Camp H."/>
            <person name="Overmann J."/>
            <person name="Amann R."/>
            <person name="Jetten M.S.M."/>
            <person name="Mascher T."/>
            <person name="Medema M.H."/>
            <person name="Devos D.P."/>
            <person name="Kaster A.-K."/>
            <person name="Ovreas L."/>
            <person name="Rohde M."/>
            <person name="Galperin M.Y."/>
            <person name="Jogler C."/>
        </authorList>
    </citation>
    <scope>NUCLEOTIDE SEQUENCE [LARGE SCALE GENOMIC DNA]</scope>
    <source>
        <strain evidence="4 5">Poly30</strain>
    </source>
</reference>
<organism evidence="4 5">
    <name type="scientific">Saltatorellus ferox</name>
    <dbReference type="NCBI Taxonomy" id="2528018"/>
    <lineage>
        <taxon>Bacteria</taxon>
        <taxon>Pseudomonadati</taxon>
        <taxon>Planctomycetota</taxon>
        <taxon>Planctomycetia</taxon>
        <taxon>Planctomycetia incertae sedis</taxon>
        <taxon>Saltatorellus</taxon>
    </lineage>
</organism>
<sequence length="359" mass="38661">MDVTRGRCAFPRIRYGGEMKLITLALAALPLISLPLLSSATKPVAPRAASPTGQEPASEAPRRAVLVTGASSGIGRRTAEYLAENEFFVYAGARKDADLAELDALENVQGIRLDVTKPDQIAAAVKTVREAGRGLHGLINNAGVFVLAPLAEVTEEDLHFQMNVNVYGPYRVTKAFADLLIESQGRVSTTGSISGHATWGLGGPYTMSKHAVEAYTDVLALELEPLGVKVSIVEPGNFRSQIFQSTVERLQARGYTAEGSRYEAQLKGFLARDQSRSDAADPLPVAKAFLDAMTSETPKRRYMVTPNQREADLTLGAALKRIAELNQDQPFSVSRADLHSALDSALDRALDRALDAVGR</sequence>
<evidence type="ECO:0000256" key="1">
    <source>
        <dbReference type="ARBA" id="ARBA00006484"/>
    </source>
</evidence>
<dbReference type="PANTHER" id="PTHR44169:SF6">
    <property type="entry name" value="NADPH-DEPENDENT 1-ACYLDIHYDROXYACETONE PHOSPHATE REDUCTASE"/>
    <property type="match status" value="1"/>
</dbReference>
<dbReference type="CDD" id="cd05374">
    <property type="entry name" value="17beta-HSD-like_SDR_c"/>
    <property type="match status" value="1"/>
</dbReference>
<dbReference type="Pfam" id="PF00106">
    <property type="entry name" value="adh_short"/>
    <property type="match status" value="1"/>
</dbReference>
<dbReference type="SUPFAM" id="SSF51735">
    <property type="entry name" value="NAD(P)-binding Rossmann-fold domains"/>
    <property type="match status" value="1"/>
</dbReference>
<dbReference type="PRINTS" id="PR00081">
    <property type="entry name" value="GDHRDH"/>
</dbReference>
<dbReference type="EC" id="1.1.1.100" evidence="4"/>
<dbReference type="InterPro" id="IPR002347">
    <property type="entry name" value="SDR_fam"/>
</dbReference>
<protein>
    <submittedName>
        <fullName evidence="4">3-oxoacyl-[acyl-carrier-protein] reductase FabG</fullName>
        <ecNumber evidence="4">1.1.1.100</ecNumber>
    </submittedName>
</protein>
<dbReference type="Proteomes" id="UP000320390">
    <property type="component" value="Chromosome"/>
</dbReference>
<name>A0A518EQP3_9BACT</name>
<dbReference type="AlphaFoldDB" id="A0A518EQP3"/>
<dbReference type="PROSITE" id="PS00061">
    <property type="entry name" value="ADH_SHORT"/>
    <property type="match status" value="1"/>
</dbReference>
<evidence type="ECO:0000256" key="2">
    <source>
        <dbReference type="ARBA" id="ARBA00023002"/>
    </source>
</evidence>
<dbReference type="InterPro" id="IPR020904">
    <property type="entry name" value="Sc_DH/Rdtase_CS"/>
</dbReference>
<evidence type="ECO:0000313" key="5">
    <source>
        <dbReference type="Proteomes" id="UP000320390"/>
    </source>
</evidence>
<keyword evidence="2 4" id="KW-0560">Oxidoreductase</keyword>
<dbReference type="Gene3D" id="3.40.50.720">
    <property type="entry name" value="NAD(P)-binding Rossmann-like Domain"/>
    <property type="match status" value="1"/>
</dbReference>
<proteinExistence type="inferred from homology"/>
<dbReference type="GO" id="GO:0004316">
    <property type="term" value="F:3-oxoacyl-[acyl-carrier-protein] reductase (NADPH) activity"/>
    <property type="evidence" value="ECO:0007669"/>
    <property type="project" value="UniProtKB-EC"/>
</dbReference>
<dbReference type="OrthoDB" id="9803333at2"/>
<gene>
    <name evidence="4" type="primary">fabG_2</name>
    <name evidence="4" type="ORF">Poly30_19190</name>
</gene>